<organism evidence="1 2">
    <name type="scientific">Limimonas halophila</name>
    <dbReference type="NCBI Taxonomy" id="1082479"/>
    <lineage>
        <taxon>Bacteria</taxon>
        <taxon>Pseudomonadati</taxon>
        <taxon>Pseudomonadota</taxon>
        <taxon>Alphaproteobacteria</taxon>
        <taxon>Rhodospirillales</taxon>
        <taxon>Rhodovibrionaceae</taxon>
        <taxon>Limimonas</taxon>
    </lineage>
</organism>
<dbReference type="Pfam" id="PF11136">
    <property type="entry name" value="DUF2889"/>
    <property type="match status" value="1"/>
</dbReference>
<sequence>MPLSDPTEREPLHRRRYVFDGYRRADGLWDIEGRIVDTKAYTFANTDRGTIPAGEPLHEMAVRLTLDDDFTIRDIEAATDHGPFTVCPGATATYRALIGHSVGAGWRRTLRKVAGGWDGCTHITELLGAMGTVAFQTIGPARAKRAGDSGGDGERGLIGTCHAFRRDGPVVRRQWPEHATPPDGEET</sequence>
<dbReference type="EMBL" id="FNCE01000005">
    <property type="protein sequence ID" value="SDG08761.1"/>
    <property type="molecule type" value="Genomic_DNA"/>
</dbReference>
<dbReference type="InterPro" id="IPR021312">
    <property type="entry name" value="DUF2889"/>
</dbReference>
<keyword evidence="2" id="KW-1185">Reference proteome</keyword>
<evidence type="ECO:0000313" key="2">
    <source>
        <dbReference type="Proteomes" id="UP000199415"/>
    </source>
</evidence>
<protein>
    <recommendedName>
        <fullName evidence="3">DUF2889 domain-containing protein</fullName>
    </recommendedName>
</protein>
<dbReference type="STRING" id="1082479.SAMN05216241_10590"/>
<dbReference type="AlphaFoldDB" id="A0A1G7RDA9"/>
<evidence type="ECO:0000313" key="1">
    <source>
        <dbReference type="EMBL" id="SDG08761.1"/>
    </source>
</evidence>
<dbReference type="RefSeq" id="WP_090019676.1">
    <property type="nucleotide sequence ID" value="NZ_FNCE01000005.1"/>
</dbReference>
<proteinExistence type="predicted"/>
<name>A0A1G7RDA9_9PROT</name>
<dbReference type="Proteomes" id="UP000199415">
    <property type="component" value="Unassembled WGS sequence"/>
</dbReference>
<gene>
    <name evidence="1" type="ORF">SAMN05216241_10590</name>
</gene>
<accession>A0A1G7RDA9</accession>
<evidence type="ECO:0008006" key="3">
    <source>
        <dbReference type="Google" id="ProtNLM"/>
    </source>
</evidence>
<dbReference type="OrthoDB" id="6862397at2"/>
<reference evidence="2" key="1">
    <citation type="submission" date="2016-10" db="EMBL/GenBank/DDBJ databases">
        <authorList>
            <person name="Varghese N."/>
            <person name="Submissions S."/>
        </authorList>
    </citation>
    <scope>NUCLEOTIDE SEQUENCE [LARGE SCALE GENOMIC DNA]</scope>
    <source>
        <strain evidence="2">DSM 25584</strain>
    </source>
</reference>